<proteinExistence type="predicted"/>
<organism evidence="1 2">
    <name type="scientific">Thermogutta terrifontis</name>
    <dbReference type="NCBI Taxonomy" id="1331910"/>
    <lineage>
        <taxon>Bacteria</taxon>
        <taxon>Pseudomonadati</taxon>
        <taxon>Planctomycetota</taxon>
        <taxon>Planctomycetia</taxon>
        <taxon>Pirellulales</taxon>
        <taxon>Thermoguttaceae</taxon>
        <taxon>Thermogutta</taxon>
    </lineage>
</organism>
<evidence type="ECO:0000313" key="2">
    <source>
        <dbReference type="Proteomes" id="UP000215086"/>
    </source>
</evidence>
<dbReference type="EMBL" id="CP018477">
    <property type="protein sequence ID" value="ASV72964.1"/>
    <property type="molecule type" value="Genomic_DNA"/>
</dbReference>
<gene>
    <name evidence="1" type="ORF">THTE_0362</name>
</gene>
<keyword evidence="2" id="KW-1185">Reference proteome</keyword>
<dbReference type="KEGG" id="ttf:THTE_0362"/>
<evidence type="ECO:0000313" key="1">
    <source>
        <dbReference type="EMBL" id="ASV72964.1"/>
    </source>
</evidence>
<protein>
    <submittedName>
        <fullName evidence="1">Uncharacterized protein</fullName>
    </submittedName>
</protein>
<dbReference type="Proteomes" id="UP000215086">
    <property type="component" value="Chromosome"/>
</dbReference>
<accession>A0A286RAG3</accession>
<sequence length="45" mass="5197">MIFGWEKPEKYHSCRVGPIFQGRSFGGMACHVRLRRDVIVGATFR</sequence>
<name>A0A286RAG3_9BACT</name>
<dbReference type="AlphaFoldDB" id="A0A286RAG3"/>
<reference evidence="1 2" key="1">
    <citation type="journal article" name="Front. Microbiol.">
        <title>Sugar Metabolism of the First Thermophilic Planctomycete Thermogutta terrifontis: Comparative Genomic and Transcriptomic Approaches.</title>
        <authorList>
            <person name="Elcheninov A.G."/>
            <person name="Menzel P."/>
            <person name="Gudbergsdottir S.R."/>
            <person name="Slesarev A.I."/>
            <person name="Kadnikov V.V."/>
            <person name="Krogh A."/>
            <person name="Bonch-Osmolovskaya E.A."/>
            <person name="Peng X."/>
            <person name="Kublanov I.V."/>
        </authorList>
    </citation>
    <scope>NUCLEOTIDE SEQUENCE [LARGE SCALE GENOMIC DNA]</scope>
    <source>
        <strain evidence="1 2">R1</strain>
    </source>
</reference>